<dbReference type="InterPro" id="IPR029058">
    <property type="entry name" value="AB_hydrolase_fold"/>
</dbReference>
<comment type="similarity">
    <text evidence="1">Belongs to the esterase D family.</text>
</comment>
<dbReference type="Proteomes" id="UP000240527">
    <property type="component" value="Chromosome"/>
</dbReference>
<keyword evidence="5" id="KW-1185">Reference proteome</keyword>
<dbReference type="Pfam" id="PF00756">
    <property type="entry name" value="Esterase"/>
    <property type="match status" value="1"/>
</dbReference>
<dbReference type="GO" id="GO:0016787">
    <property type="term" value="F:hydrolase activity"/>
    <property type="evidence" value="ECO:0007669"/>
    <property type="project" value="UniProtKB-KW"/>
</dbReference>
<keyword evidence="3" id="KW-0732">Signal</keyword>
<keyword evidence="2 4" id="KW-0378">Hydrolase</keyword>
<gene>
    <name evidence="4" type="ORF">B7G68_05750</name>
</gene>
<dbReference type="EMBL" id="CP027850">
    <property type="protein sequence ID" value="AVQ01397.1"/>
    <property type="molecule type" value="Genomic_DNA"/>
</dbReference>
<dbReference type="PANTHER" id="PTHR40841">
    <property type="entry name" value="SIDEROPHORE TRIACETYLFUSARININE C ESTERASE"/>
    <property type="match status" value="1"/>
</dbReference>
<evidence type="ECO:0000256" key="1">
    <source>
        <dbReference type="ARBA" id="ARBA00005622"/>
    </source>
</evidence>
<feature type="signal peptide" evidence="3">
    <location>
        <begin position="1"/>
        <end position="21"/>
    </location>
</feature>
<dbReference type="InterPro" id="IPR052558">
    <property type="entry name" value="Siderophore_Hydrolase_D"/>
</dbReference>
<dbReference type="RefSeq" id="WP_083778355.1">
    <property type="nucleotide sequence ID" value="NZ_CP027850.1"/>
</dbReference>
<evidence type="ECO:0000313" key="4">
    <source>
        <dbReference type="EMBL" id="AVQ01397.1"/>
    </source>
</evidence>
<evidence type="ECO:0000256" key="2">
    <source>
        <dbReference type="ARBA" id="ARBA00022801"/>
    </source>
</evidence>
<protein>
    <submittedName>
        <fullName evidence="4">Alpha/beta hydrolase</fullName>
    </submittedName>
</protein>
<feature type="chain" id="PRO_5045318815" evidence="3">
    <location>
        <begin position="22"/>
        <end position="374"/>
    </location>
</feature>
<dbReference type="SUPFAM" id="SSF53474">
    <property type="entry name" value="alpha/beta-Hydrolases"/>
    <property type="match status" value="1"/>
</dbReference>
<name>A0ABM6TE54_9CAUL</name>
<dbReference type="Gene3D" id="3.40.50.1820">
    <property type="entry name" value="alpha/beta hydrolase"/>
    <property type="match status" value="1"/>
</dbReference>
<accession>A0ABM6TE54</accession>
<proteinExistence type="inferred from homology"/>
<evidence type="ECO:0000313" key="5">
    <source>
        <dbReference type="Proteomes" id="UP000240527"/>
    </source>
</evidence>
<dbReference type="PANTHER" id="PTHR40841:SF2">
    <property type="entry name" value="SIDEROPHORE-DEGRADING ESTERASE (EUROFUNG)"/>
    <property type="match status" value="1"/>
</dbReference>
<dbReference type="InterPro" id="IPR000801">
    <property type="entry name" value="Esterase-like"/>
</dbReference>
<organism evidence="4 5">
    <name type="scientific">Caulobacter segnis</name>
    <dbReference type="NCBI Taxonomy" id="88688"/>
    <lineage>
        <taxon>Bacteria</taxon>
        <taxon>Pseudomonadati</taxon>
        <taxon>Pseudomonadota</taxon>
        <taxon>Alphaproteobacteria</taxon>
        <taxon>Caulobacterales</taxon>
        <taxon>Caulobacteraceae</taxon>
        <taxon>Caulobacter</taxon>
    </lineage>
</organism>
<sequence>MSIRNGLVTLVALALAFPALAGAPTLKVVSEGPAPQRRAVQLIVHSERAGRDFQVQITAPGTPPILPGQTAPAIYVLDGGYDIAGPTGWLLGGAGTMAPAYVIAIGYPPGSPSTRERDLLFAPGTRPDGTIAKGGGGAMFRAFLLEELKPLMETRYPLDPKSAVLFGHSLSGIFTANMLADNPEAFSGYLIASPSLWADPTVVDRLKTVAARAPGRKVFVTWGAKEEAYMVDGGEKISAALSSAPERLILKTKPFEDETHISYYPLAMPAAVPFLLPRAQPIRHPSPINLTREQTQRYFGIYVLSDGRKVTVGEDEDGILLEVDGAPPANILAEALDRFYIHGVDARITFDAGPEPAKAMIFYVNGTEARAVRK</sequence>
<evidence type="ECO:0000256" key="3">
    <source>
        <dbReference type="SAM" id="SignalP"/>
    </source>
</evidence>
<reference evidence="4 5" key="1">
    <citation type="journal article" date="2015" name="Biotechnol. Bioeng.">
        <title>Genome sequence and phenotypic characterization of Caulobacter segnis.</title>
        <authorList>
            <person name="Patel S."/>
            <person name="Fletcher B."/>
            <person name="Scott D.C."/>
            <person name="Ely B."/>
        </authorList>
    </citation>
    <scope>NUCLEOTIDE SEQUENCE [LARGE SCALE GENOMIC DNA]</scope>
    <source>
        <strain evidence="4 5">TK0059</strain>
    </source>
</reference>